<organism evidence="3 4">
    <name type="scientific">Leucocoprinus birnbaumii</name>
    <dbReference type="NCBI Taxonomy" id="56174"/>
    <lineage>
        <taxon>Eukaryota</taxon>
        <taxon>Fungi</taxon>
        <taxon>Dikarya</taxon>
        <taxon>Basidiomycota</taxon>
        <taxon>Agaricomycotina</taxon>
        <taxon>Agaricomycetes</taxon>
        <taxon>Agaricomycetidae</taxon>
        <taxon>Agaricales</taxon>
        <taxon>Agaricineae</taxon>
        <taxon>Agaricaceae</taxon>
        <taxon>Leucocoprinus</taxon>
    </lineage>
</organism>
<feature type="compositionally biased region" description="Low complexity" evidence="1">
    <location>
        <begin position="689"/>
        <end position="720"/>
    </location>
</feature>
<feature type="region of interest" description="Disordered" evidence="1">
    <location>
        <begin position="550"/>
        <end position="580"/>
    </location>
</feature>
<dbReference type="Proteomes" id="UP001213000">
    <property type="component" value="Unassembled WGS sequence"/>
</dbReference>
<feature type="region of interest" description="Disordered" evidence="1">
    <location>
        <begin position="113"/>
        <end position="133"/>
    </location>
</feature>
<feature type="region of interest" description="Disordered" evidence="1">
    <location>
        <begin position="446"/>
        <end position="517"/>
    </location>
</feature>
<dbReference type="EMBL" id="JANIEX010000001">
    <property type="protein sequence ID" value="KAJ3577025.1"/>
    <property type="molecule type" value="Genomic_DNA"/>
</dbReference>
<comment type="caution">
    <text evidence="3">The sequence shown here is derived from an EMBL/GenBank/DDBJ whole genome shotgun (WGS) entry which is preliminary data.</text>
</comment>
<feature type="compositionally biased region" description="Low complexity" evidence="1">
    <location>
        <begin position="452"/>
        <end position="517"/>
    </location>
</feature>
<dbReference type="Gene3D" id="3.60.40.10">
    <property type="entry name" value="PPM-type phosphatase domain"/>
    <property type="match status" value="1"/>
</dbReference>
<sequence length="820" mass="87757">MKTIPKHLVTVLPRVRSNSVSSPRLYTSSSLSLFDSPAPPPSRPVLSSNRLYLEGKPAEVEGSQNSQHHSHSHPPFSLALAQPQSSSGQTLANSNPQGQYALFPYSSLAQSTCAHPHAQQAAQETHNHPRPKRQRLKYQLDVGAYGIPKRCRTTPSSRRHHSHSAHQHSSTEDITLAVQIGEDAYFVRDNAMGVADGVGGWSKSHSTRPASTPSALFARRLMHYCSAEVEYASQPRAASPEPISPSSTAPAHIPQQSGSGSRLHPPSRPQFSFTHHLRPRPPPPPSTTATSPAWKWSDSSMSSSLPSSFTLHDVFNRTTTPPPPTSQDHNHFTFSPFTYPEEYSAAEREYEEDASDLEQDLEDSLEELSEGIDVLQILERAYDKTLKAHVVPGPESIQPQSSSTLPPRSETVSTAPSASTSTTAQNQGEPKPLLTGSSTALLAVLDHPPRPSHVSPSPPSSSSSTKNASSTPISVIPSPTSTSSPNASTSTYPSSKTTSNSHSYFSSSTPTSTLTSAATQSDYPNAASYAPKLNGSSTAQTPLKASTATATAASSSASSVPLSSSIRSGFSSESAAESTPVECELEECEGEYDAVIKIAHVGDCMGMLVRGEEIVWRSEEMWWDFNTPVQLGPSTQETVTPRNSAMVITIPVKADDILILASDGLSDNLWDEDVLDEVVRFKKSFLDSSATNASTPSAAPLDGTETDSGYSSSSSAEEPFTPSPLPNEPTAPAPATTATTTLKRKTLAGMLSEALCSRARRVSERKVSNFRPTLSSSPEVEIDVDEVPFARRAREAGRRFVGGKNDDISVVVAVISPRAK</sequence>
<evidence type="ECO:0000313" key="4">
    <source>
        <dbReference type="Proteomes" id="UP001213000"/>
    </source>
</evidence>
<feature type="compositionally biased region" description="Polar residues" evidence="1">
    <location>
        <begin position="82"/>
        <end position="95"/>
    </location>
</feature>
<feature type="region of interest" description="Disordered" evidence="1">
    <location>
        <begin position="689"/>
        <end position="739"/>
    </location>
</feature>
<evidence type="ECO:0000259" key="2">
    <source>
        <dbReference type="PROSITE" id="PS51746"/>
    </source>
</evidence>
<feature type="compositionally biased region" description="Low complexity" evidence="1">
    <location>
        <begin position="287"/>
        <end position="297"/>
    </location>
</feature>
<dbReference type="PANTHER" id="PTHR12320:SF84">
    <property type="entry name" value="PROTEIN PHOSPHATASE"/>
    <property type="match status" value="1"/>
</dbReference>
<feature type="region of interest" description="Disordered" evidence="1">
    <location>
        <begin position="313"/>
        <end position="335"/>
    </location>
</feature>
<feature type="compositionally biased region" description="Polar residues" evidence="1">
    <location>
        <begin position="397"/>
        <end position="406"/>
    </location>
</feature>
<proteinExistence type="predicted"/>
<dbReference type="InterPro" id="IPR036457">
    <property type="entry name" value="PPM-type-like_dom_sf"/>
</dbReference>
<feature type="compositionally biased region" description="Low complexity" evidence="1">
    <location>
        <begin position="409"/>
        <end position="424"/>
    </location>
</feature>
<name>A0AAD5W343_9AGAR</name>
<feature type="domain" description="PPM-type phosphatase" evidence="2">
    <location>
        <begin position="167"/>
        <end position="815"/>
    </location>
</feature>
<accession>A0AAD5W343</accession>
<dbReference type="GO" id="GO:0004722">
    <property type="term" value="F:protein serine/threonine phosphatase activity"/>
    <property type="evidence" value="ECO:0007669"/>
    <property type="project" value="TreeGrafter"/>
</dbReference>
<evidence type="ECO:0000256" key="1">
    <source>
        <dbReference type="SAM" id="MobiDB-lite"/>
    </source>
</evidence>
<evidence type="ECO:0000313" key="3">
    <source>
        <dbReference type="EMBL" id="KAJ3577025.1"/>
    </source>
</evidence>
<feature type="region of interest" description="Disordered" evidence="1">
    <location>
        <begin position="391"/>
        <end position="434"/>
    </location>
</feature>
<dbReference type="InterPro" id="IPR039123">
    <property type="entry name" value="PPTC7"/>
</dbReference>
<dbReference type="AlphaFoldDB" id="A0AAD5W343"/>
<feature type="region of interest" description="Disordered" evidence="1">
    <location>
        <begin position="29"/>
        <end position="48"/>
    </location>
</feature>
<reference evidence="3" key="1">
    <citation type="submission" date="2022-07" db="EMBL/GenBank/DDBJ databases">
        <title>Genome Sequence of Leucocoprinus birnbaumii.</title>
        <authorList>
            <person name="Buettner E."/>
        </authorList>
    </citation>
    <scope>NUCLEOTIDE SEQUENCE</scope>
    <source>
        <strain evidence="3">VT141</strain>
    </source>
</reference>
<feature type="compositionally biased region" description="Polar residues" evidence="1">
    <location>
        <begin position="244"/>
        <end position="260"/>
    </location>
</feature>
<feature type="compositionally biased region" description="Pro residues" evidence="1">
    <location>
        <begin position="721"/>
        <end position="732"/>
    </location>
</feature>
<feature type="compositionally biased region" description="Low complexity" evidence="1">
    <location>
        <begin position="550"/>
        <end position="574"/>
    </location>
</feature>
<feature type="compositionally biased region" description="Basic residues" evidence="1">
    <location>
        <begin position="151"/>
        <end position="166"/>
    </location>
</feature>
<dbReference type="SMART" id="SM00332">
    <property type="entry name" value="PP2Cc"/>
    <property type="match status" value="1"/>
</dbReference>
<feature type="region of interest" description="Disordered" evidence="1">
    <location>
        <begin position="59"/>
        <end position="95"/>
    </location>
</feature>
<feature type="region of interest" description="Disordered" evidence="1">
    <location>
        <begin position="235"/>
        <end position="297"/>
    </location>
</feature>
<dbReference type="PROSITE" id="PS51746">
    <property type="entry name" value="PPM_2"/>
    <property type="match status" value="1"/>
</dbReference>
<gene>
    <name evidence="3" type="ORF">NP233_g37</name>
</gene>
<protein>
    <recommendedName>
        <fullName evidence="2">PPM-type phosphatase domain-containing protein</fullName>
    </recommendedName>
</protein>
<feature type="region of interest" description="Disordered" evidence="1">
    <location>
        <begin position="151"/>
        <end position="174"/>
    </location>
</feature>
<dbReference type="InterPro" id="IPR001932">
    <property type="entry name" value="PPM-type_phosphatase-like_dom"/>
</dbReference>
<dbReference type="PANTHER" id="PTHR12320">
    <property type="entry name" value="PROTEIN PHOSPHATASE 2C"/>
    <property type="match status" value="1"/>
</dbReference>
<keyword evidence="4" id="KW-1185">Reference proteome</keyword>
<dbReference type="SUPFAM" id="SSF81606">
    <property type="entry name" value="PP2C-like"/>
    <property type="match status" value="1"/>
</dbReference>